<keyword evidence="2" id="KW-1185">Reference proteome</keyword>
<proteinExistence type="predicted"/>
<gene>
    <name evidence="1" type="ORF">SPELUC_LOCUS9405</name>
</gene>
<accession>A0ACA9NM76</accession>
<feature type="non-terminal residue" evidence="1">
    <location>
        <position position="46"/>
    </location>
</feature>
<dbReference type="EMBL" id="CAJVPW010015729">
    <property type="protein sequence ID" value="CAG8664501.1"/>
    <property type="molecule type" value="Genomic_DNA"/>
</dbReference>
<reference evidence="1" key="1">
    <citation type="submission" date="2021-06" db="EMBL/GenBank/DDBJ databases">
        <authorList>
            <person name="Kallberg Y."/>
            <person name="Tangrot J."/>
            <person name="Rosling A."/>
        </authorList>
    </citation>
    <scope>NUCLEOTIDE SEQUENCE</scope>
    <source>
        <strain evidence="1">28 12/20/2015</strain>
    </source>
</reference>
<name>A0ACA9NM76_9GLOM</name>
<protein>
    <submittedName>
        <fullName evidence="1">1643_t:CDS:1</fullName>
    </submittedName>
</protein>
<feature type="non-terminal residue" evidence="1">
    <location>
        <position position="1"/>
    </location>
</feature>
<evidence type="ECO:0000313" key="1">
    <source>
        <dbReference type="EMBL" id="CAG8664501.1"/>
    </source>
</evidence>
<sequence>SLDKKAKDKSVEELNATKTKDSVNDDTNISIDENIDCVNIDLLVEK</sequence>
<comment type="caution">
    <text evidence="1">The sequence shown here is derived from an EMBL/GenBank/DDBJ whole genome shotgun (WGS) entry which is preliminary data.</text>
</comment>
<dbReference type="Proteomes" id="UP000789366">
    <property type="component" value="Unassembled WGS sequence"/>
</dbReference>
<evidence type="ECO:0000313" key="2">
    <source>
        <dbReference type="Proteomes" id="UP000789366"/>
    </source>
</evidence>
<organism evidence="1 2">
    <name type="scientific">Cetraspora pellucida</name>
    <dbReference type="NCBI Taxonomy" id="1433469"/>
    <lineage>
        <taxon>Eukaryota</taxon>
        <taxon>Fungi</taxon>
        <taxon>Fungi incertae sedis</taxon>
        <taxon>Mucoromycota</taxon>
        <taxon>Glomeromycotina</taxon>
        <taxon>Glomeromycetes</taxon>
        <taxon>Diversisporales</taxon>
        <taxon>Gigasporaceae</taxon>
        <taxon>Cetraspora</taxon>
    </lineage>
</organism>